<geneLocation type="plasmid" evidence="7 8">
    <name>unnamed1</name>
</geneLocation>
<keyword evidence="8" id="KW-1185">Reference proteome</keyword>
<dbReference type="OrthoDB" id="9787779at2"/>
<evidence type="ECO:0000313" key="8">
    <source>
        <dbReference type="Proteomes" id="UP000276417"/>
    </source>
</evidence>
<dbReference type="InterPro" id="IPR012132">
    <property type="entry name" value="GMC_OxRdtase"/>
</dbReference>
<accession>A0A3G8YHE2</accession>
<dbReference type="Pfam" id="PF00732">
    <property type="entry name" value="GMC_oxred_N"/>
    <property type="match status" value="1"/>
</dbReference>
<dbReference type="RefSeq" id="WP_124874598.1">
    <property type="nucleotide sequence ID" value="NZ_CP034185.1"/>
</dbReference>
<evidence type="ECO:0000256" key="4">
    <source>
        <dbReference type="ARBA" id="ARBA00023002"/>
    </source>
</evidence>
<dbReference type="KEGG" id="dph:EHF33_17560"/>
<evidence type="ECO:0000256" key="3">
    <source>
        <dbReference type="ARBA" id="ARBA00022827"/>
    </source>
</evidence>
<feature type="binding site" evidence="5">
    <location>
        <position position="235"/>
    </location>
    <ligand>
        <name>FAD</name>
        <dbReference type="ChEBI" id="CHEBI:57692"/>
    </ligand>
</feature>
<dbReference type="PANTHER" id="PTHR46056:SF12">
    <property type="entry name" value="LONG-CHAIN-ALCOHOL OXIDASE"/>
    <property type="match status" value="1"/>
</dbReference>
<dbReference type="Proteomes" id="UP000276417">
    <property type="component" value="Plasmid unnamed1"/>
</dbReference>
<comment type="cofactor">
    <cofactor evidence="5">
        <name>FAD</name>
        <dbReference type="ChEBI" id="CHEBI:57692"/>
    </cofactor>
</comment>
<keyword evidence="3 5" id="KW-0274">FAD</keyword>
<dbReference type="EMBL" id="CP034185">
    <property type="protein sequence ID" value="AZI44702.1"/>
    <property type="molecule type" value="Genomic_DNA"/>
</dbReference>
<dbReference type="InterPro" id="IPR007867">
    <property type="entry name" value="GMC_OxRtase_C"/>
</dbReference>
<organism evidence="7 8">
    <name type="scientific">Deinococcus psychrotolerans</name>
    <dbReference type="NCBI Taxonomy" id="2489213"/>
    <lineage>
        <taxon>Bacteria</taxon>
        <taxon>Thermotogati</taxon>
        <taxon>Deinococcota</taxon>
        <taxon>Deinococci</taxon>
        <taxon>Deinococcales</taxon>
        <taxon>Deinococcaceae</taxon>
        <taxon>Deinococcus</taxon>
    </lineage>
</organism>
<dbReference type="Gene3D" id="3.50.50.60">
    <property type="entry name" value="FAD/NAD(P)-binding domain"/>
    <property type="match status" value="2"/>
</dbReference>
<dbReference type="GO" id="GO:0050660">
    <property type="term" value="F:flavin adenine dinucleotide binding"/>
    <property type="evidence" value="ECO:0007669"/>
    <property type="project" value="InterPro"/>
</dbReference>
<reference evidence="7 8" key="1">
    <citation type="submission" date="2018-11" db="EMBL/GenBank/DDBJ databases">
        <title>Deinococcus shelandsis sp. nov., isolated from South Shetland Islands soil of Antarctica.</title>
        <authorList>
            <person name="Tian J."/>
        </authorList>
    </citation>
    <scope>NUCLEOTIDE SEQUENCE [LARGE SCALE GENOMIC DNA]</scope>
    <source>
        <strain evidence="7 8">S14-83T</strain>
        <plasmid evidence="7 8">unnamed1</plasmid>
    </source>
</reference>
<keyword evidence="7" id="KW-0614">Plasmid</keyword>
<sequence>MTNNPELDVLVIGTGAGGAPLLARLAAAGLRVLALEAGVRHRPAEMPTDEVAQAGLFWMDERLSAGKDPVGFGRNNSGRGVGGSTLHYTAYTPRAQPDDFELLKEFGQGVDWPLSYADLEPYYDEVEQFLGVSGPSEYPWGPPRQRPYPHPALPLNGAALLMEQAAQQSGIRTSAAANAALSRPQEQEGYGLRPACSNRGFCQAGCSTGAKASLDVTYLALAEARGATIWEGAQVTKLLMKGGRVSGAEFVRGGKTQTLHARQVVLAAGAIETPRLLLLSGVGNSSEQVGRNFMAHVGVQVWGLVDDDLRPYKGIPGGLISEDFHRIPGLVGGYLLQSLGVMPVTYATQYARGTGKWGAALSEHLSQYNHVAGINVLGECLPYAGNFLELSSELDERGLPKPLIHFSFGENEHRMAKHAETVMRDLWAKIGAREVWALPRAAHTIGTARMGHDPSSNVVDAFGRSHDTPGLWICDNSTFPSSLSVNPGLTQMALSLRTADALIAELKA</sequence>
<dbReference type="PANTHER" id="PTHR46056">
    <property type="entry name" value="LONG-CHAIN-ALCOHOL OXIDASE"/>
    <property type="match status" value="1"/>
</dbReference>
<evidence type="ECO:0000313" key="7">
    <source>
        <dbReference type="EMBL" id="AZI44702.1"/>
    </source>
</evidence>
<protein>
    <submittedName>
        <fullName evidence="7">GMC family oxidoreductase</fullName>
    </submittedName>
</protein>
<dbReference type="SUPFAM" id="SSF51905">
    <property type="entry name" value="FAD/NAD(P)-binding domain"/>
    <property type="match status" value="1"/>
</dbReference>
<dbReference type="InterPro" id="IPR036188">
    <property type="entry name" value="FAD/NAD-bd_sf"/>
</dbReference>
<name>A0A3G8YHE2_9DEIO</name>
<comment type="similarity">
    <text evidence="1">Belongs to the GMC oxidoreductase family.</text>
</comment>
<dbReference type="PROSITE" id="PS00624">
    <property type="entry name" value="GMC_OXRED_2"/>
    <property type="match status" value="1"/>
</dbReference>
<feature type="domain" description="Glucose-methanol-choline oxidoreductase N-terminal" evidence="6">
    <location>
        <begin position="269"/>
        <end position="283"/>
    </location>
</feature>
<dbReference type="InterPro" id="IPR000172">
    <property type="entry name" value="GMC_OxRdtase_N"/>
</dbReference>
<evidence type="ECO:0000259" key="6">
    <source>
        <dbReference type="PROSITE" id="PS00624"/>
    </source>
</evidence>
<keyword evidence="2" id="KW-0285">Flavoprotein</keyword>
<dbReference type="AlphaFoldDB" id="A0A3G8YHE2"/>
<evidence type="ECO:0000256" key="1">
    <source>
        <dbReference type="ARBA" id="ARBA00010790"/>
    </source>
</evidence>
<evidence type="ECO:0000256" key="2">
    <source>
        <dbReference type="ARBA" id="ARBA00022630"/>
    </source>
</evidence>
<keyword evidence="4" id="KW-0560">Oxidoreductase</keyword>
<dbReference type="Pfam" id="PF05199">
    <property type="entry name" value="GMC_oxred_C"/>
    <property type="match status" value="1"/>
</dbReference>
<dbReference type="GO" id="GO:0016614">
    <property type="term" value="F:oxidoreductase activity, acting on CH-OH group of donors"/>
    <property type="evidence" value="ECO:0007669"/>
    <property type="project" value="InterPro"/>
</dbReference>
<gene>
    <name evidence="7" type="ORF">EHF33_17560</name>
</gene>
<dbReference type="PIRSF" id="PIRSF000137">
    <property type="entry name" value="Alcohol_oxidase"/>
    <property type="match status" value="1"/>
</dbReference>
<evidence type="ECO:0000256" key="5">
    <source>
        <dbReference type="PIRSR" id="PIRSR000137-2"/>
    </source>
</evidence>
<proteinExistence type="inferred from homology"/>
<dbReference type="SUPFAM" id="SSF54373">
    <property type="entry name" value="FAD-linked reductases, C-terminal domain"/>
    <property type="match status" value="1"/>
</dbReference>